<accession>A0A4U9XKZ1</accession>
<keyword evidence="1" id="KW-0175">Coiled coil</keyword>
<dbReference type="Proteomes" id="UP000304914">
    <property type="component" value="Chromosome"/>
</dbReference>
<proteinExistence type="predicted"/>
<evidence type="ECO:0000313" key="4">
    <source>
        <dbReference type="Proteomes" id="UP000304914"/>
    </source>
</evidence>
<reference evidence="3 4" key="1">
    <citation type="submission" date="2019-05" db="EMBL/GenBank/DDBJ databases">
        <authorList>
            <consortium name="Pathogen Informatics"/>
        </authorList>
    </citation>
    <scope>NUCLEOTIDE SEQUENCE [LARGE SCALE GENOMIC DNA]</scope>
    <source>
        <strain evidence="3 4">NCTC5385</strain>
    </source>
</reference>
<dbReference type="STRING" id="873448.STRPO_0267"/>
<dbReference type="EMBL" id="LR594035">
    <property type="protein sequence ID" value="VTS14060.1"/>
    <property type="molecule type" value="Genomic_DNA"/>
</dbReference>
<evidence type="ECO:0000313" key="3">
    <source>
        <dbReference type="EMBL" id="VTS14060.1"/>
    </source>
</evidence>
<keyword evidence="2" id="KW-0812">Transmembrane</keyword>
<protein>
    <submittedName>
        <fullName evidence="3">Phage protein</fullName>
    </submittedName>
</protein>
<gene>
    <name evidence="3" type="ORF">NCTC5385_00301</name>
</gene>
<evidence type="ECO:0000256" key="2">
    <source>
        <dbReference type="SAM" id="Phobius"/>
    </source>
</evidence>
<sequence>MKRHEFKALHVKIFIVMYSLILTVLGYTIADNYYQPQINGLQKQLTRTQYQLRKAREQNVEQTKRIAKLTGNGG</sequence>
<feature type="coiled-coil region" evidence="1">
    <location>
        <begin position="38"/>
        <end position="72"/>
    </location>
</feature>
<dbReference type="RefSeq" id="WP_138067965.1">
    <property type="nucleotide sequence ID" value="NZ_LR594035.1"/>
</dbReference>
<name>A0A4U9XKZ1_9STRE</name>
<dbReference type="AlphaFoldDB" id="A0A4U9XKZ1"/>
<keyword evidence="2" id="KW-0472">Membrane</keyword>
<keyword evidence="2" id="KW-1133">Transmembrane helix</keyword>
<evidence type="ECO:0000256" key="1">
    <source>
        <dbReference type="SAM" id="Coils"/>
    </source>
</evidence>
<feature type="transmembrane region" description="Helical" evidence="2">
    <location>
        <begin position="12"/>
        <end position="30"/>
    </location>
</feature>
<organism evidence="3 4">
    <name type="scientific">Streptococcus pseudoporcinus</name>
    <dbReference type="NCBI Taxonomy" id="361101"/>
    <lineage>
        <taxon>Bacteria</taxon>
        <taxon>Bacillati</taxon>
        <taxon>Bacillota</taxon>
        <taxon>Bacilli</taxon>
        <taxon>Lactobacillales</taxon>
        <taxon>Streptococcaceae</taxon>
        <taxon>Streptococcus</taxon>
    </lineage>
</organism>